<evidence type="ECO:0000313" key="2">
    <source>
        <dbReference type="Proteomes" id="UP000245870"/>
    </source>
</evidence>
<accession>A0A2U0UH05</accession>
<keyword evidence="2" id="KW-1185">Reference proteome</keyword>
<comment type="caution">
    <text evidence="1">The sequence shown here is derived from an EMBL/GenBank/DDBJ whole genome shotgun (WGS) entry which is preliminary data.</text>
</comment>
<sequence>MATLLPPSRCPGIEIPKTLIQTPRFVHSKLIKNSQNVEKILYFYCTVSDFFIDNDFK</sequence>
<protein>
    <submittedName>
        <fullName evidence="1">Uncharacterized protein</fullName>
    </submittedName>
</protein>
<dbReference type="AlphaFoldDB" id="A0A2U0UH05"/>
<gene>
    <name evidence="1" type="ORF">C7379_10549</name>
</gene>
<name>A0A2U0UH05_9BACT</name>
<reference evidence="1 2" key="1">
    <citation type="submission" date="2018-05" db="EMBL/GenBank/DDBJ databases">
        <title>Genomic Encyclopedia of Type Strains, Phase IV (KMG-IV): sequencing the most valuable type-strain genomes for metagenomic binning, comparative biology and taxonomic classification.</title>
        <authorList>
            <person name="Goeker M."/>
        </authorList>
    </citation>
    <scope>NUCLEOTIDE SEQUENCE [LARGE SCALE GENOMIC DNA]</scope>
    <source>
        <strain evidence="1 2">DSM 100333</strain>
    </source>
</reference>
<organism evidence="1 2">
    <name type="scientific">Hallella colorans</name>
    <dbReference type="NCBI Taxonomy" id="1703337"/>
    <lineage>
        <taxon>Bacteria</taxon>
        <taxon>Pseudomonadati</taxon>
        <taxon>Bacteroidota</taxon>
        <taxon>Bacteroidia</taxon>
        <taxon>Bacteroidales</taxon>
        <taxon>Prevotellaceae</taxon>
        <taxon>Hallella</taxon>
    </lineage>
</organism>
<dbReference type="Proteomes" id="UP000245870">
    <property type="component" value="Unassembled WGS sequence"/>
</dbReference>
<proteinExistence type="predicted"/>
<evidence type="ECO:0000313" key="1">
    <source>
        <dbReference type="EMBL" id="PVX56928.1"/>
    </source>
</evidence>
<dbReference type="EMBL" id="QENY01000005">
    <property type="protein sequence ID" value="PVX56928.1"/>
    <property type="molecule type" value="Genomic_DNA"/>
</dbReference>